<feature type="compositionally biased region" description="Pro residues" evidence="1">
    <location>
        <begin position="104"/>
        <end position="113"/>
    </location>
</feature>
<feature type="compositionally biased region" description="Low complexity" evidence="1">
    <location>
        <begin position="79"/>
        <end position="94"/>
    </location>
</feature>
<evidence type="ECO:0000256" key="1">
    <source>
        <dbReference type="SAM" id="MobiDB-lite"/>
    </source>
</evidence>
<proteinExistence type="predicted"/>
<dbReference type="EMBL" id="FTPK01000001">
    <property type="protein sequence ID" value="SIT65659.1"/>
    <property type="molecule type" value="Genomic_DNA"/>
</dbReference>
<dbReference type="STRING" id="233100.SAMN05216526_0109"/>
<reference evidence="2 3" key="1">
    <citation type="submission" date="2017-01" db="EMBL/GenBank/DDBJ databases">
        <authorList>
            <person name="Mah S.A."/>
            <person name="Swanson W.J."/>
            <person name="Moy G.W."/>
            <person name="Vacquier V.D."/>
        </authorList>
    </citation>
    <scope>NUCLEOTIDE SEQUENCE [LARGE SCALE GENOMIC DNA]</scope>
    <source>
        <strain evidence="2 3">M9</strain>
    </source>
</reference>
<gene>
    <name evidence="2" type="ORF">SAMN05216526_0109</name>
</gene>
<dbReference type="OrthoDB" id="7062322at2"/>
<accession>A0A1R3VM50</accession>
<dbReference type="Proteomes" id="UP000223759">
    <property type="component" value="Unassembled WGS sequence"/>
</dbReference>
<dbReference type="RefSeq" id="WP_076754048.1">
    <property type="nucleotide sequence ID" value="NZ_CP023018.1"/>
</dbReference>
<keyword evidence="3" id="KW-1185">Reference proteome</keyword>
<name>A0A1R3VM50_9GAMM</name>
<dbReference type="AlphaFoldDB" id="A0A1R3VM50"/>
<feature type="region of interest" description="Disordered" evidence="1">
    <location>
        <begin position="79"/>
        <end position="115"/>
    </location>
</feature>
<evidence type="ECO:0000313" key="2">
    <source>
        <dbReference type="EMBL" id="SIT65659.1"/>
    </source>
</evidence>
<protein>
    <submittedName>
        <fullName evidence="2">Uncharacterized protein</fullName>
    </submittedName>
</protein>
<sequence length="205" mass="23141">MNQTYPISNTINLSFGPLEDRLVLTAERGEHGPVRVLLTRRMVLIMLKQITDQLPKLMGLQQTPQDYWQEAMRISHQNALNAKQQADQAQQQAANEDDDAQAQPPNPLPPPDTPVTMYLATGLTLEQREDNLIMAFQGLLLPEAMTQPCQHIPILAMPLQLENVHQLLQLILQQTIAAEWNLPMDLPWVDERQEPMTATSSATTH</sequence>
<organism evidence="2 3">
    <name type="scientific">Ectothiorhodosinus mongolicus</name>
    <dbReference type="NCBI Taxonomy" id="233100"/>
    <lineage>
        <taxon>Bacteria</taxon>
        <taxon>Pseudomonadati</taxon>
        <taxon>Pseudomonadota</taxon>
        <taxon>Gammaproteobacteria</taxon>
        <taxon>Chromatiales</taxon>
        <taxon>Ectothiorhodospiraceae</taxon>
        <taxon>Ectothiorhodosinus</taxon>
    </lineage>
</organism>
<evidence type="ECO:0000313" key="3">
    <source>
        <dbReference type="Proteomes" id="UP000223759"/>
    </source>
</evidence>